<evidence type="ECO:0000256" key="1">
    <source>
        <dbReference type="PIRSR" id="PIRSR606225-1"/>
    </source>
</evidence>
<feature type="domain" description="Pseudouridine synthase RsuA/RluA-like" evidence="3">
    <location>
        <begin position="148"/>
        <end position="310"/>
    </location>
</feature>
<feature type="active site" evidence="1">
    <location>
        <position position="190"/>
    </location>
</feature>
<feature type="region of interest" description="Disordered" evidence="2">
    <location>
        <begin position="366"/>
        <end position="385"/>
    </location>
</feature>
<evidence type="ECO:0000313" key="4">
    <source>
        <dbReference type="EMBL" id="KAG0664045.1"/>
    </source>
</evidence>
<dbReference type="OrthoDB" id="424794at2759"/>
<keyword evidence="5" id="KW-1185">Reference proteome</keyword>
<evidence type="ECO:0000259" key="3">
    <source>
        <dbReference type="Pfam" id="PF00849"/>
    </source>
</evidence>
<dbReference type="InterPro" id="IPR006145">
    <property type="entry name" value="PsdUridine_synth_RsuA/RluA"/>
</dbReference>
<proteinExistence type="predicted"/>
<dbReference type="NCBIfam" id="TIGR00005">
    <property type="entry name" value="rluA_subfam"/>
    <property type="match status" value="1"/>
</dbReference>
<protein>
    <recommendedName>
        <fullName evidence="3">Pseudouridine synthase RsuA/RluA-like domain-containing protein</fullName>
    </recommendedName>
</protein>
<comment type="caution">
    <text evidence="4">The sequence shown here is derived from an EMBL/GenBank/DDBJ whole genome shotgun (WGS) entry which is preliminary data.</text>
</comment>
<dbReference type="GO" id="GO:0000455">
    <property type="term" value="P:enzyme-directed rRNA pseudouridine synthesis"/>
    <property type="evidence" value="ECO:0007669"/>
    <property type="project" value="TreeGrafter"/>
</dbReference>
<dbReference type="AlphaFoldDB" id="A0A9P6W6G2"/>
<dbReference type="Proteomes" id="UP000777482">
    <property type="component" value="Unassembled WGS sequence"/>
</dbReference>
<feature type="compositionally biased region" description="Polar residues" evidence="2">
    <location>
        <begin position="1"/>
        <end position="10"/>
    </location>
</feature>
<dbReference type="PANTHER" id="PTHR21600">
    <property type="entry name" value="MITOCHONDRIAL RNA PSEUDOURIDINE SYNTHASE"/>
    <property type="match status" value="1"/>
</dbReference>
<dbReference type="InterPro" id="IPR006225">
    <property type="entry name" value="PsdUridine_synth_RluC/D"/>
</dbReference>
<dbReference type="InterPro" id="IPR020103">
    <property type="entry name" value="PsdUridine_synth_cat_dom_sf"/>
</dbReference>
<sequence>MGNPTATDATRATAGKLSKGKKGTARKDIAPATGFFALPPPKPDYYEENGLRKVAPYMFTFHSWAKERWQERTLIDVYSEFRDRTTEYYEWAIESGIILVNNEKSTPDRVLRNGDLISNIMHRHEPPVAAGPVKILYDGRLPGNDGETLVVEKPGSMPVHPTGRYNFNTLLEILKYDYDLPLVHTSNRLDRLTSGVMICALTADASKKLGAWFGGRRNHEGGVKKEYVARCQGEFPSDEVVCEEPLLTIDRQIGVNVVHPEGRESKTIFKRLSYDARSNTSVVHCHDTKWDVIPGRPITGRSHQIRVHLQFLGHPIANDPIYQNTAAWGATGGKGGVFGAERGGTAADRAERQQRGDAIMAKELEATAHDGHERSKEPPRFNRSGDVHADYARSVRSEGTDSAAALDRKAHDLPLSDAAARAITALREIKEESDGHARARDLEGIERAKRSGTGAINMAALADGDSLPTDSSPDSSDATSEDGGFCSTCFVPLVPDPRPEQLFIWLHAMRYTTTEWDWSSALPYWAADDYES</sequence>
<dbReference type="InterPro" id="IPR050188">
    <property type="entry name" value="RluA_PseudoU_synthase"/>
</dbReference>
<gene>
    <name evidence="4" type="ORF">C6P46_001905</name>
</gene>
<accession>A0A9P6W6G2</accession>
<dbReference type="GO" id="GO:0009982">
    <property type="term" value="F:pseudouridine synthase activity"/>
    <property type="evidence" value="ECO:0007669"/>
    <property type="project" value="InterPro"/>
</dbReference>
<dbReference type="Gene3D" id="3.30.2350.10">
    <property type="entry name" value="Pseudouridine synthase"/>
    <property type="match status" value="1"/>
</dbReference>
<evidence type="ECO:0000313" key="5">
    <source>
        <dbReference type="Proteomes" id="UP000777482"/>
    </source>
</evidence>
<organism evidence="4 5">
    <name type="scientific">Rhodotorula mucilaginosa</name>
    <name type="common">Yeast</name>
    <name type="synonym">Rhodotorula rubra</name>
    <dbReference type="NCBI Taxonomy" id="5537"/>
    <lineage>
        <taxon>Eukaryota</taxon>
        <taxon>Fungi</taxon>
        <taxon>Dikarya</taxon>
        <taxon>Basidiomycota</taxon>
        <taxon>Pucciniomycotina</taxon>
        <taxon>Microbotryomycetes</taxon>
        <taxon>Sporidiobolales</taxon>
        <taxon>Sporidiobolaceae</taxon>
        <taxon>Rhodotorula</taxon>
    </lineage>
</organism>
<dbReference type="EMBL" id="PUHQ01000016">
    <property type="protein sequence ID" value="KAG0664045.1"/>
    <property type="molecule type" value="Genomic_DNA"/>
</dbReference>
<dbReference type="Pfam" id="PF00849">
    <property type="entry name" value="PseudoU_synth_2"/>
    <property type="match status" value="1"/>
</dbReference>
<feature type="compositionally biased region" description="Low complexity" evidence="2">
    <location>
        <begin position="463"/>
        <end position="482"/>
    </location>
</feature>
<feature type="region of interest" description="Disordered" evidence="2">
    <location>
        <begin position="462"/>
        <end position="482"/>
    </location>
</feature>
<evidence type="ECO:0000256" key="2">
    <source>
        <dbReference type="SAM" id="MobiDB-lite"/>
    </source>
</evidence>
<reference evidence="4 5" key="1">
    <citation type="submission" date="2020-11" db="EMBL/GenBank/DDBJ databases">
        <title>Kefir isolates.</title>
        <authorList>
            <person name="Marcisauskas S."/>
            <person name="Kim Y."/>
            <person name="Blasche S."/>
        </authorList>
    </citation>
    <scope>NUCLEOTIDE SEQUENCE [LARGE SCALE GENOMIC DNA]</scope>
    <source>
        <strain evidence="4 5">KR</strain>
    </source>
</reference>
<dbReference type="PANTHER" id="PTHR21600:SF40">
    <property type="entry name" value="PSEUDOURIDYLATE SYNTHASE RPUSD2"/>
    <property type="match status" value="1"/>
</dbReference>
<name>A0A9P6W6G2_RHOMI</name>
<dbReference type="SUPFAM" id="SSF55120">
    <property type="entry name" value="Pseudouridine synthase"/>
    <property type="match status" value="1"/>
</dbReference>
<dbReference type="GO" id="GO:0003723">
    <property type="term" value="F:RNA binding"/>
    <property type="evidence" value="ECO:0007669"/>
    <property type="project" value="InterPro"/>
</dbReference>
<dbReference type="CDD" id="cd02557">
    <property type="entry name" value="PseudoU_synth_ScRIB2"/>
    <property type="match status" value="1"/>
</dbReference>
<feature type="region of interest" description="Disordered" evidence="2">
    <location>
        <begin position="1"/>
        <end position="25"/>
    </location>
</feature>